<organism evidence="1 2">
    <name type="scientific">Chitinophaga terrae</name>
    <name type="common">ex Kim and Jung 2007</name>
    <dbReference type="NCBI Taxonomy" id="408074"/>
    <lineage>
        <taxon>Bacteria</taxon>
        <taxon>Pseudomonadati</taxon>
        <taxon>Bacteroidota</taxon>
        <taxon>Chitinophagia</taxon>
        <taxon>Chitinophagales</taxon>
        <taxon>Chitinophagaceae</taxon>
        <taxon>Chitinophaga</taxon>
    </lineage>
</organism>
<dbReference type="Proteomes" id="UP000199656">
    <property type="component" value="Unassembled WGS sequence"/>
</dbReference>
<accession>A0A1H4BTJ9</accession>
<reference evidence="2" key="1">
    <citation type="submission" date="2016-10" db="EMBL/GenBank/DDBJ databases">
        <authorList>
            <person name="Varghese N."/>
            <person name="Submissions S."/>
        </authorList>
    </citation>
    <scope>NUCLEOTIDE SEQUENCE [LARGE SCALE GENOMIC DNA]</scope>
    <source>
        <strain evidence="2">DSM 23920</strain>
    </source>
</reference>
<name>A0A1H4BTJ9_9BACT</name>
<evidence type="ECO:0000313" key="2">
    <source>
        <dbReference type="Proteomes" id="UP000199656"/>
    </source>
</evidence>
<sequence>MFSFDPQQLDLWSLYSKIAYYYPVGLSVQDTLYNSYPGFVEGKEIIMKNFGDADAFREWEEIGKMLANKLNLQYEGTTYGQVPGYSFSLDLNPPIIHGSYEILKKLHISISVLGEYFTIWGADGTVFRDGIKQYHSINIITVSPYNEFQHAFKVSYDYIQQRFPGYRFVPHAIYNMQIPGLSIDRSEDPEYRPGLIYNAIFNSLLTGNEPARGDRAYKIEQWNK</sequence>
<proteinExistence type="predicted"/>
<dbReference type="AlphaFoldDB" id="A0A1H4BTJ9"/>
<evidence type="ECO:0000313" key="1">
    <source>
        <dbReference type="EMBL" id="SEA51506.1"/>
    </source>
</evidence>
<gene>
    <name evidence="1" type="ORF">SAMN05660909_02283</name>
</gene>
<dbReference type="RefSeq" id="WP_089761649.1">
    <property type="nucleotide sequence ID" value="NZ_BKAT01000011.1"/>
</dbReference>
<dbReference type="OrthoDB" id="795641at2"/>
<protein>
    <submittedName>
        <fullName evidence="1">Uncharacterized protein</fullName>
    </submittedName>
</protein>
<keyword evidence="2" id="KW-1185">Reference proteome</keyword>
<dbReference type="EMBL" id="FNRL01000008">
    <property type="protein sequence ID" value="SEA51506.1"/>
    <property type="molecule type" value="Genomic_DNA"/>
</dbReference>